<reference evidence="3 4" key="1">
    <citation type="submission" date="2024-05" db="EMBL/GenBank/DDBJ databases">
        <title>Genome sequencing and assembly of Indian major carp, Cirrhinus mrigala (Hamilton, 1822).</title>
        <authorList>
            <person name="Mohindra V."/>
            <person name="Chowdhury L.M."/>
            <person name="Lal K."/>
            <person name="Jena J.K."/>
        </authorList>
    </citation>
    <scope>NUCLEOTIDE SEQUENCE [LARGE SCALE GENOMIC DNA]</scope>
    <source>
        <strain evidence="3">CM1030</strain>
        <tissue evidence="3">Blood</tissue>
    </source>
</reference>
<feature type="domain" description="HMA" evidence="2">
    <location>
        <begin position="1"/>
        <end position="34"/>
    </location>
</feature>
<keyword evidence="4" id="KW-1185">Reference proteome</keyword>
<keyword evidence="1" id="KW-0479">Metal-binding</keyword>
<dbReference type="PROSITE" id="PS50846">
    <property type="entry name" value="HMA_2"/>
    <property type="match status" value="2"/>
</dbReference>
<evidence type="ECO:0000256" key="1">
    <source>
        <dbReference type="ARBA" id="ARBA00022723"/>
    </source>
</evidence>
<evidence type="ECO:0000259" key="2">
    <source>
        <dbReference type="PROSITE" id="PS50846"/>
    </source>
</evidence>
<dbReference type="CDD" id="cd00371">
    <property type="entry name" value="HMA"/>
    <property type="match status" value="2"/>
</dbReference>
<comment type="caution">
    <text evidence="3">The sequence shown here is derived from an EMBL/GenBank/DDBJ whole genome shotgun (WGS) entry which is preliminary data.</text>
</comment>
<feature type="non-terminal residue" evidence="3">
    <location>
        <position position="155"/>
    </location>
</feature>
<dbReference type="SUPFAM" id="SSF55008">
    <property type="entry name" value="HMA, heavy metal-associated domain"/>
    <property type="match status" value="2"/>
</dbReference>
<dbReference type="GO" id="GO:0046872">
    <property type="term" value="F:metal ion binding"/>
    <property type="evidence" value="ECO:0007669"/>
    <property type="project" value="UniProtKB-KW"/>
</dbReference>
<dbReference type="Proteomes" id="UP001529510">
    <property type="component" value="Unassembled WGS sequence"/>
</dbReference>
<name>A0ABD0PNX5_CIRMR</name>
<dbReference type="PANTHER" id="PTHR46594:SF4">
    <property type="entry name" value="P-TYPE CATION-TRANSPORTING ATPASE"/>
    <property type="match status" value="1"/>
</dbReference>
<evidence type="ECO:0000313" key="4">
    <source>
        <dbReference type="Proteomes" id="UP001529510"/>
    </source>
</evidence>
<proteinExistence type="predicted"/>
<dbReference type="InterPro" id="IPR036163">
    <property type="entry name" value="HMA_dom_sf"/>
</dbReference>
<feature type="non-terminal residue" evidence="3">
    <location>
        <position position="1"/>
    </location>
</feature>
<accession>A0ABD0PNX5</accession>
<dbReference type="AlphaFoldDB" id="A0ABD0PNX5"/>
<dbReference type="InterPro" id="IPR006121">
    <property type="entry name" value="HMA_dom"/>
</dbReference>
<organism evidence="3 4">
    <name type="scientific">Cirrhinus mrigala</name>
    <name type="common">Mrigala</name>
    <dbReference type="NCBI Taxonomy" id="683832"/>
    <lineage>
        <taxon>Eukaryota</taxon>
        <taxon>Metazoa</taxon>
        <taxon>Chordata</taxon>
        <taxon>Craniata</taxon>
        <taxon>Vertebrata</taxon>
        <taxon>Euteleostomi</taxon>
        <taxon>Actinopterygii</taxon>
        <taxon>Neopterygii</taxon>
        <taxon>Teleostei</taxon>
        <taxon>Ostariophysi</taxon>
        <taxon>Cypriniformes</taxon>
        <taxon>Cyprinidae</taxon>
        <taxon>Labeoninae</taxon>
        <taxon>Labeonini</taxon>
        <taxon>Cirrhinus</taxon>
    </lineage>
</organism>
<evidence type="ECO:0000313" key="3">
    <source>
        <dbReference type="EMBL" id="KAL0175569.1"/>
    </source>
</evidence>
<sequence>VSLELSNATVTYEHTRHSPESLAEAIEDMGFECSLTNAMSTPVQTETKVFSKAGCSTDSIQQARSALAQTKGVVETEESAGDQSLAVTFVPSLVSVERLGEVMSCLVPDAQEGPSPRSSSGVEAVKMRIEGMVCLSCTTTIEGKIGKLKGVEKIK</sequence>
<gene>
    <name evidence="3" type="ORF">M9458_027899</name>
</gene>
<dbReference type="PANTHER" id="PTHR46594">
    <property type="entry name" value="P-TYPE CATION-TRANSPORTING ATPASE"/>
    <property type="match status" value="1"/>
</dbReference>
<feature type="domain" description="HMA" evidence="2">
    <location>
        <begin position="123"/>
        <end position="155"/>
    </location>
</feature>
<dbReference type="EMBL" id="JAMKFB020000014">
    <property type="protein sequence ID" value="KAL0175569.1"/>
    <property type="molecule type" value="Genomic_DNA"/>
</dbReference>
<protein>
    <recommendedName>
        <fullName evidence="2">HMA domain-containing protein</fullName>
    </recommendedName>
</protein>
<dbReference type="Gene3D" id="3.30.70.100">
    <property type="match status" value="2"/>
</dbReference>